<protein>
    <recommendedName>
        <fullName evidence="4">DUF2490 domain-containing protein</fullName>
    </recommendedName>
</protein>
<dbReference type="STRING" id="1189621.A3SI_16425"/>
<dbReference type="OrthoDB" id="1118734at2"/>
<feature type="signal peptide" evidence="1">
    <location>
        <begin position="1"/>
        <end position="23"/>
    </location>
</feature>
<organism evidence="2 3">
    <name type="scientific">Nitritalea halalkaliphila LW7</name>
    <dbReference type="NCBI Taxonomy" id="1189621"/>
    <lineage>
        <taxon>Bacteria</taxon>
        <taxon>Pseudomonadati</taxon>
        <taxon>Bacteroidota</taxon>
        <taxon>Cytophagia</taxon>
        <taxon>Cytophagales</taxon>
        <taxon>Cyclobacteriaceae</taxon>
        <taxon>Nitritalea</taxon>
    </lineage>
</organism>
<sequence>MFAKYCSAILFCLIVTFSSLPQASAQREVNFIPELWGGFMTSGQIAPRLSLWLDTHFVPELFLIGRGGLTFHSADQKWSFTAGYAALMLRTGFSDGRLVRPEHRPWGQIVYRLPPAGPFTSSLRYRHDMRYRAMLDGTEILDEFQLNHRLRANFSMRYNFGRRLSPHFNTSISVLNESLWTVGPAFAENPYEHRIWPMLNIQHRAVTFSPGYHFRLSFPNPETLNVRSGFFLWVTINYDWRNFKRHFLREFPTDHM</sequence>
<evidence type="ECO:0008006" key="4">
    <source>
        <dbReference type="Google" id="ProtNLM"/>
    </source>
</evidence>
<comment type="caution">
    <text evidence="2">The sequence shown here is derived from an EMBL/GenBank/DDBJ whole genome shotgun (WGS) entry which is preliminary data.</text>
</comment>
<dbReference type="RefSeq" id="WP_009056709.1">
    <property type="nucleotide sequence ID" value="NZ_AJYA01000047.1"/>
</dbReference>
<gene>
    <name evidence="2" type="ORF">A3SI_16425</name>
</gene>
<keyword evidence="1" id="KW-0732">Signal</keyword>
<evidence type="ECO:0000313" key="3">
    <source>
        <dbReference type="Proteomes" id="UP000005551"/>
    </source>
</evidence>
<dbReference type="AlphaFoldDB" id="I5BWZ8"/>
<reference evidence="2 3" key="1">
    <citation type="submission" date="2012-05" db="EMBL/GenBank/DDBJ databases">
        <title>Genome sequence of Nitritalea halalkaliphila LW7.</title>
        <authorList>
            <person name="Jangir P.K."/>
            <person name="Singh A."/>
            <person name="Shivaji S."/>
            <person name="Sharma R."/>
        </authorList>
    </citation>
    <scope>NUCLEOTIDE SEQUENCE [LARGE SCALE GENOMIC DNA]</scope>
    <source>
        <strain evidence="2 3">LW7</strain>
    </source>
</reference>
<evidence type="ECO:0000256" key="1">
    <source>
        <dbReference type="SAM" id="SignalP"/>
    </source>
</evidence>
<name>I5BWZ8_9BACT</name>
<evidence type="ECO:0000313" key="2">
    <source>
        <dbReference type="EMBL" id="EIM74100.1"/>
    </source>
</evidence>
<feature type="chain" id="PRO_5003701139" description="DUF2490 domain-containing protein" evidence="1">
    <location>
        <begin position="24"/>
        <end position="256"/>
    </location>
</feature>
<keyword evidence="3" id="KW-1185">Reference proteome</keyword>
<dbReference type="Proteomes" id="UP000005551">
    <property type="component" value="Unassembled WGS sequence"/>
</dbReference>
<accession>I5BWZ8</accession>
<dbReference type="EMBL" id="AJYA01000047">
    <property type="protein sequence ID" value="EIM74100.1"/>
    <property type="molecule type" value="Genomic_DNA"/>
</dbReference>
<dbReference type="Pfam" id="PF10677">
    <property type="entry name" value="DUF2490"/>
    <property type="match status" value="1"/>
</dbReference>
<proteinExistence type="predicted"/>
<dbReference type="InterPro" id="IPR019619">
    <property type="entry name" value="DUF2490"/>
</dbReference>